<dbReference type="InterPro" id="IPR012906">
    <property type="entry name" value="PaaX-like_N"/>
</dbReference>
<feature type="domain" description="Transcriptional repressor PaaX-like C-terminal" evidence="2">
    <location>
        <begin position="180"/>
        <end position="269"/>
    </location>
</feature>
<dbReference type="PANTHER" id="PTHR30319:SF1">
    <property type="entry name" value="TRANSCRIPTIONAL REPRESSOR PAAX"/>
    <property type="match status" value="1"/>
</dbReference>
<organism evidence="3 4">
    <name type="scientific">Shinella granuli</name>
    <dbReference type="NCBI Taxonomy" id="323621"/>
    <lineage>
        <taxon>Bacteria</taxon>
        <taxon>Pseudomonadati</taxon>
        <taxon>Pseudomonadota</taxon>
        <taxon>Alphaproteobacteria</taxon>
        <taxon>Hyphomicrobiales</taxon>
        <taxon>Rhizobiaceae</taxon>
        <taxon>Shinella</taxon>
    </lineage>
</organism>
<dbReference type="Gene3D" id="1.10.10.10">
    <property type="entry name" value="Winged helix-like DNA-binding domain superfamily/Winged helix DNA-binding domain"/>
    <property type="match status" value="1"/>
</dbReference>
<accession>A0A4R2D0J9</accession>
<evidence type="ECO:0000313" key="3">
    <source>
        <dbReference type="EMBL" id="TCN47126.1"/>
    </source>
</evidence>
<dbReference type="RefSeq" id="WP_245507658.1">
    <property type="nucleotide sequence ID" value="NZ_BAABEI010000012.1"/>
</dbReference>
<dbReference type="Pfam" id="PF07848">
    <property type="entry name" value="PaaX"/>
    <property type="match status" value="1"/>
</dbReference>
<dbReference type="InterPro" id="IPR013225">
    <property type="entry name" value="PaaX_C"/>
</dbReference>
<dbReference type="GO" id="GO:0006351">
    <property type="term" value="P:DNA-templated transcription"/>
    <property type="evidence" value="ECO:0007669"/>
    <property type="project" value="InterPro"/>
</dbReference>
<gene>
    <name evidence="3" type="ORF">EV665_103300</name>
</gene>
<dbReference type="Gene3D" id="1.20.58.1460">
    <property type="match status" value="1"/>
</dbReference>
<dbReference type="AlphaFoldDB" id="A0A4R2D0J9"/>
<dbReference type="InterPro" id="IPR036388">
    <property type="entry name" value="WH-like_DNA-bd_sf"/>
</dbReference>
<dbReference type="Pfam" id="PF08223">
    <property type="entry name" value="PaaX_C"/>
    <property type="match status" value="1"/>
</dbReference>
<name>A0A4R2D0J9_SHIGR</name>
<dbReference type="InterPro" id="IPR011965">
    <property type="entry name" value="PaaX_trns_reg"/>
</dbReference>
<reference evidence="3 4" key="1">
    <citation type="submission" date="2019-03" db="EMBL/GenBank/DDBJ databases">
        <title>Genomic Encyclopedia of Type Strains, Phase IV (KMG-IV): sequencing the most valuable type-strain genomes for metagenomic binning, comparative biology and taxonomic classification.</title>
        <authorList>
            <person name="Goeker M."/>
        </authorList>
    </citation>
    <scope>NUCLEOTIDE SEQUENCE [LARGE SCALE GENOMIC DNA]</scope>
    <source>
        <strain evidence="3 4">DSM 18401</strain>
    </source>
</reference>
<sequence>MPADKDRAESVFGALLRTIIEESPLKAAGFIVTIYGDVVEPRGGVVWTGNLIETCAAVGISETLVRTAVSRLVAAGQLSGEREGRRSFYRLAAPARTEFAAAARLLFGPPEAADWHFVQLTGAAPDEAMQALERAGHARLGPRLAVGARPLPLLKQPAVVFRGEVVSGERDLGAFAADHWNLALHAEAYHGFLRRFGRLADLLAGRMRLGAAESLVARLVLVHQFRLVVLRDPRLPQAALPADWPGEAARMLFAELYLRLSPEADLHVARHFVTAAGALPEASEATLRRLSLLREAIQRDFS</sequence>
<protein>
    <submittedName>
        <fullName evidence="3">PaaX family transcriptional regulator</fullName>
    </submittedName>
</protein>
<evidence type="ECO:0000313" key="4">
    <source>
        <dbReference type="Proteomes" id="UP000295351"/>
    </source>
</evidence>
<dbReference type="NCBIfam" id="TIGR02277">
    <property type="entry name" value="PaaX_trns_reg"/>
    <property type="match status" value="1"/>
</dbReference>
<comment type="caution">
    <text evidence="3">The sequence shown here is derived from an EMBL/GenBank/DDBJ whole genome shotgun (WGS) entry which is preliminary data.</text>
</comment>
<dbReference type="EMBL" id="SLVX01000003">
    <property type="protein sequence ID" value="TCN47126.1"/>
    <property type="molecule type" value="Genomic_DNA"/>
</dbReference>
<evidence type="ECO:0000259" key="2">
    <source>
        <dbReference type="Pfam" id="PF08223"/>
    </source>
</evidence>
<feature type="domain" description="Transcriptional repressor PaaX-like N-terminal" evidence="1">
    <location>
        <begin position="27"/>
        <end position="93"/>
    </location>
</feature>
<dbReference type="PIRSF" id="PIRSF020623">
    <property type="entry name" value="PaaX"/>
    <property type="match status" value="1"/>
</dbReference>
<proteinExistence type="predicted"/>
<dbReference type="PANTHER" id="PTHR30319">
    <property type="entry name" value="PHENYLACETIC ACID REGULATOR-RELATED TRANSCRIPTIONAL REPRESSOR"/>
    <property type="match status" value="1"/>
</dbReference>
<dbReference type="Proteomes" id="UP000295351">
    <property type="component" value="Unassembled WGS sequence"/>
</dbReference>
<evidence type="ECO:0000259" key="1">
    <source>
        <dbReference type="Pfam" id="PF07848"/>
    </source>
</evidence>
<keyword evidence="4" id="KW-1185">Reference proteome</keyword>